<dbReference type="PANTHER" id="PTHR48049">
    <property type="entry name" value="GLYCOSYLTRANSFERASE"/>
    <property type="match status" value="1"/>
</dbReference>
<dbReference type="SUPFAM" id="SSF53756">
    <property type="entry name" value="UDP-Glycosyltransferase/glycogen phosphorylase"/>
    <property type="match status" value="1"/>
</dbReference>
<dbReference type="EMBL" id="JBAMMX010000018">
    <property type="protein sequence ID" value="KAK6923266.1"/>
    <property type="molecule type" value="Genomic_DNA"/>
</dbReference>
<dbReference type="InterPro" id="IPR002213">
    <property type="entry name" value="UDP_glucos_trans"/>
</dbReference>
<reference evidence="3 4" key="1">
    <citation type="submission" date="2023-12" db="EMBL/GenBank/DDBJ databases">
        <title>A high-quality genome assembly for Dillenia turbinata (Dilleniales).</title>
        <authorList>
            <person name="Chanderbali A."/>
        </authorList>
    </citation>
    <scope>NUCLEOTIDE SEQUENCE [LARGE SCALE GENOMIC DNA]</scope>
    <source>
        <strain evidence="3">LSX21</strain>
        <tissue evidence="3">Leaf</tissue>
    </source>
</reference>
<accession>A0AAN8Z3D5</accession>
<comment type="caution">
    <text evidence="3">The sequence shown here is derived from an EMBL/GenBank/DDBJ whole genome shotgun (WGS) entry which is preliminary data.</text>
</comment>
<keyword evidence="2" id="KW-0808">Transferase</keyword>
<dbReference type="AlphaFoldDB" id="A0AAN8Z3D5"/>
<gene>
    <name evidence="3" type="ORF">RJ641_011570</name>
</gene>
<dbReference type="InterPro" id="IPR050481">
    <property type="entry name" value="UDP-glycosyltransf_plant"/>
</dbReference>
<organism evidence="3 4">
    <name type="scientific">Dillenia turbinata</name>
    <dbReference type="NCBI Taxonomy" id="194707"/>
    <lineage>
        <taxon>Eukaryota</taxon>
        <taxon>Viridiplantae</taxon>
        <taxon>Streptophyta</taxon>
        <taxon>Embryophyta</taxon>
        <taxon>Tracheophyta</taxon>
        <taxon>Spermatophyta</taxon>
        <taxon>Magnoliopsida</taxon>
        <taxon>eudicotyledons</taxon>
        <taxon>Gunneridae</taxon>
        <taxon>Pentapetalae</taxon>
        <taxon>Dilleniales</taxon>
        <taxon>Dilleniaceae</taxon>
        <taxon>Dillenia</taxon>
    </lineage>
</organism>
<evidence type="ECO:0000313" key="4">
    <source>
        <dbReference type="Proteomes" id="UP001370490"/>
    </source>
</evidence>
<dbReference type="FunFam" id="3.40.50.2000:FF:000037">
    <property type="entry name" value="Glycosyltransferase"/>
    <property type="match status" value="1"/>
</dbReference>
<evidence type="ECO:0000256" key="2">
    <source>
        <dbReference type="ARBA" id="ARBA00022679"/>
    </source>
</evidence>
<protein>
    <submittedName>
        <fullName evidence="3">UDP-glucuronosyl/UDP-glucosyltransferase</fullName>
    </submittedName>
</protein>
<sequence length="471" mass="53071">MAADSEPLHIAMLPWAAFGHMIPYLELANLIAQKGHKISFLSTNLNIKRLPKPPPSLQIEFISLSLPQVEGLPENAEATTDIPMNKVDYLKMAYDGLKEPVTHFLETSKPDWILHDYVSYWVSPIASKLGTKVAFFSVYTPEAITFFAPPRDGTDDRTLLEHFLVPPKWVPFATNVSFRPCEIKRLIESVPAEVGGVSEPFRFAQSLRGCDALAIRGCCLFQPEWLELLEDMHKKPVIPVGQIPPTLTSSLTDAGKESEVREMENWLEKHNKGSVVYVAFGSEAKLTQLEINEIAHGLEKSGLPFFWVLRKCRGPHDDEVLELPEGFEDRVSGRGVVYTTWVPQLRILSHDSVGGYLIHSGWSSVVEAMSLAKPMILLTFCYDQGLCARVLEEKKMGYPIPRNEFDGTFTSDSVAESLRLVMVEEGGKIYRDKAREMKELFGNLQLQDRYVDDLIGFFKTRRHSNPVADCE</sequence>
<dbReference type="Gene3D" id="3.40.50.2000">
    <property type="entry name" value="Glycogen Phosphorylase B"/>
    <property type="match status" value="2"/>
</dbReference>
<dbReference type="GO" id="GO:0035251">
    <property type="term" value="F:UDP-glucosyltransferase activity"/>
    <property type="evidence" value="ECO:0007669"/>
    <property type="project" value="InterPro"/>
</dbReference>
<keyword evidence="4" id="KW-1185">Reference proteome</keyword>
<dbReference type="PANTHER" id="PTHR48049:SF160">
    <property type="entry name" value="UDP-GLYCOSYLTRANSFERASE 91A1"/>
    <property type="match status" value="1"/>
</dbReference>
<dbReference type="Pfam" id="PF00201">
    <property type="entry name" value="UDPGT"/>
    <property type="match status" value="1"/>
</dbReference>
<dbReference type="CDD" id="cd03784">
    <property type="entry name" value="GT1_Gtf-like"/>
    <property type="match status" value="1"/>
</dbReference>
<dbReference type="Proteomes" id="UP001370490">
    <property type="component" value="Unassembled WGS sequence"/>
</dbReference>
<name>A0AAN8Z3D5_9MAGN</name>
<evidence type="ECO:0000313" key="3">
    <source>
        <dbReference type="EMBL" id="KAK6923266.1"/>
    </source>
</evidence>
<proteinExistence type="inferred from homology"/>
<evidence type="ECO:0000256" key="1">
    <source>
        <dbReference type="ARBA" id="ARBA00009995"/>
    </source>
</evidence>
<comment type="similarity">
    <text evidence="1">Belongs to the UDP-glycosyltransferase family.</text>
</comment>